<reference evidence="13 14" key="1">
    <citation type="submission" date="2019-09" db="EMBL/GenBank/DDBJ databases">
        <title>Bird 10,000 Genomes (B10K) Project - Family phase.</title>
        <authorList>
            <person name="Zhang G."/>
        </authorList>
    </citation>
    <scope>NUCLEOTIDE SEQUENCE [LARGE SCALE GENOMIC DNA]</scope>
    <source>
        <strain evidence="13">B10K-DU-017-25</strain>
        <tissue evidence="13">Mixed tissue sample</tissue>
    </source>
</reference>
<evidence type="ECO:0000256" key="9">
    <source>
        <dbReference type="ARBA" id="ARBA00049937"/>
    </source>
</evidence>
<keyword evidence="14" id="KW-1185">Reference proteome</keyword>
<evidence type="ECO:0000256" key="12">
    <source>
        <dbReference type="SAM" id="SignalP"/>
    </source>
</evidence>
<keyword evidence="4 12" id="KW-0732">Signal</keyword>
<evidence type="ECO:0000256" key="8">
    <source>
        <dbReference type="ARBA" id="ARBA00023319"/>
    </source>
</evidence>
<comment type="subcellular location">
    <subcellularLocation>
        <location evidence="1">Cell membrane</location>
        <topology evidence="1">Single-pass type I membrane protein</topology>
    </subcellularLocation>
</comment>
<evidence type="ECO:0000256" key="6">
    <source>
        <dbReference type="ARBA" id="ARBA00023136"/>
    </source>
</evidence>
<evidence type="ECO:0000256" key="2">
    <source>
        <dbReference type="ARBA" id="ARBA00022475"/>
    </source>
</evidence>
<keyword evidence="7" id="KW-1015">Disulfide bond</keyword>
<dbReference type="OrthoDB" id="9390762at2759"/>
<dbReference type="Proteomes" id="UP000517892">
    <property type="component" value="Unassembled WGS sequence"/>
</dbReference>
<evidence type="ECO:0000256" key="3">
    <source>
        <dbReference type="ARBA" id="ARBA00022692"/>
    </source>
</evidence>
<dbReference type="InterPro" id="IPR036179">
    <property type="entry name" value="Ig-like_dom_sf"/>
</dbReference>
<evidence type="ECO:0000256" key="7">
    <source>
        <dbReference type="ARBA" id="ARBA00023157"/>
    </source>
</evidence>
<evidence type="ECO:0000256" key="1">
    <source>
        <dbReference type="ARBA" id="ARBA00004251"/>
    </source>
</evidence>
<sequence>MKTLWNSLILGVLLSAFYQPLVASVGKVTIPAELMTVVAKVAVKSTPCSVTCGMGFKLEEMCEVTPAGERRNCTSRRTDCLTTWFCGILYFTVPGGKPWQLSCLTLDADGFSNRTCQWGFAHGLITTKDELFKAFENPDSFIKFSPIRESDAGTYRCDVRMSKTFRIVKRIYFGVRVIRNDFVELNFQKFLTWEQKLEANKVKGSRENGTHEDVAERQRFWQEELIYESLAGVGGGVVAGVMVSVALCYLKKSLRR</sequence>
<accession>A0A7K4ZZC8</accession>
<feature type="non-terminal residue" evidence="13">
    <location>
        <position position="256"/>
    </location>
</feature>
<keyword evidence="2" id="KW-1003">Cell membrane</keyword>
<feature type="transmembrane region" description="Helical" evidence="11">
    <location>
        <begin position="225"/>
        <end position="250"/>
    </location>
</feature>
<keyword evidence="3 11" id="KW-0812">Transmembrane</keyword>
<evidence type="ECO:0000256" key="5">
    <source>
        <dbReference type="ARBA" id="ARBA00022989"/>
    </source>
</evidence>
<dbReference type="PANTHER" id="PTHR35670:SF1">
    <property type="entry name" value="TRANSMEMBRANE PROTEIN 81"/>
    <property type="match status" value="1"/>
</dbReference>
<evidence type="ECO:0000313" key="14">
    <source>
        <dbReference type="Proteomes" id="UP000517892"/>
    </source>
</evidence>
<dbReference type="InterPro" id="IPR039293">
    <property type="entry name" value="TMEM81"/>
</dbReference>
<dbReference type="CDD" id="cd00096">
    <property type="entry name" value="Ig"/>
    <property type="match status" value="1"/>
</dbReference>
<comment type="function">
    <text evidence="9">Essential fertilization factor required for male fertility. Part of a conserved trimeric sperm complex with the essential fertilization factors IZUMO1 and SPACA6 which bridges sperm and oocyte membranes during fertilization by binding to IZUMO1R/JUNO on the oocyte.</text>
</comment>
<evidence type="ECO:0000256" key="11">
    <source>
        <dbReference type="SAM" id="Phobius"/>
    </source>
</evidence>
<dbReference type="EMBL" id="VYZI01000382">
    <property type="protein sequence ID" value="NWR76772.1"/>
    <property type="molecule type" value="Genomic_DNA"/>
</dbReference>
<evidence type="ECO:0000313" key="13">
    <source>
        <dbReference type="EMBL" id="NWR76772.1"/>
    </source>
</evidence>
<comment type="caution">
    <text evidence="13">The sequence shown here is derived from an EMBL/GenBank/DDBJ whole genome shotgun (WGS) entry which is preliminary data.</text>
</comment>
<dbReference type="SUPFAM" id="SSF48726">
    <property type="entry name" value="Immunoglobulin"/>
    <property type="match status" value="1"/>
</dbReference>
<evidence type="ECO:0000256" key="10">
    <source>
        <dbReference type="ARBA" id="ARBA00050022"/>
    </source>
</evidence>
<dbReference type="PANTHER" id="PTHR35670">
    <property type="entry name" value="TRANSMEMBRANE PROTEIN 81"/>
    <property type="match status" value="1"/>
</dbReference>
<evidence type="ECO:0000256" key="4">
    <source>
        <dbReference type="ARBA" id="ARBA00022729"/>
    </source>
</evidence>
<feature type="signal peptide" evidence="12">
    <location>
        <begin position="1"/>
        <end position="23"/>
    </location>
</feature>
<proteinExistence type="predicted"/>
<dbReference type="GO" id="GO:0005886">
    <property type="term" value="C:plasma membrane"/>
    <property type="evidence" value="ECO:0007669"/>
    <property type="project" value="UniProtKB-SubCell"/>
</dbReference>
<keyword evidence="5 11" id="KW-1133">Transmembrane helix</keyword>
<keyword evidence="8" id="KW-0393">Immunoglobulin domain</keyword>
<keyword evidence="6 11" id="KW-0472">Membrane</keyword>
<feature type="chain" id="PRO_5029681347" description="Transmembrane protein 81" evidence="12">
    <location>
        <begin position="24"/>
        <end position="256"/>
    </location>
</feature>
<dbReference type="AlphaFoldDB" id="A0A7K4ZZC8"/>
<name>A0A7K4ZZC8_9AVES</name>
<feature type="non-terminal residue" evidence="13">
    <location>
        <position position="1"/>
    </location>
</feature>
<organism evidence="13 14">
    <name type="scientific">Centropus unirufus</name>
    <dbReference type="NCBI Taxonomy" id="1118519"/>
    <lineage>
        <taxon>Eukaryota</taxon>
        <taxon>Metazoa</taxon>
        <taxon>Chordata</taxon>
        <taxon>Craniata</taxon>
        <taxon>Vertebrata</taxon>
        <taxon>Euteleostomi</taxon>
        <taxon>Archelosauria</taxon>
        <taxon>Archosauria</taxon>
        <taxon>Dinosauria</taxon>
        <taxon>Saurischia</taxon>
        <taxon>Theropoda</taxon>
        <taxon>Coelurosauria</taxon>
        <taxon>Aves</taxon>
        <taxon>Neognathae</taxon>
        <taxon>Neoaves</taxon>
        <taxon>Otidimorphae</taxon>
        <taxon>Cuculiformes</taxon>
        <taxon>Centropidae</taxon>
        <taxon>Centropus</taxon>
    </lineage>
</organism>
<gene>
    <name evidence="13" type="primary">Tmem81</name>
    <name evidence="13" type="ORF">CENUNI_R02125</name>
</gene>
<protein>
    <recommendedName>
        <fullName evidence="10">Transmembrane protein 81</fullName>
    </recommendedName>
</protein>